<keyword evidence="5 7" id="KW-0472">Membrane</keyword>
<feature type="domain" description="LITAF" evidence="8">
    <location>
        <begin position="68"/>
        <end position="152"/>
    </location>
</feature>
<dbReference type="InterPro" id="IPR037519">
    <property type="entry name" value="LITAF_fam"/>
</dbReference>
<organism evidence="9 10">
    <name type="scientific">Paramecium octaurelia</name>
    <dbReference type="NCBI Taxonomy" id="43137"/>
    <lineage>
        <taxon>Eukaryota</taxon>
        <taxon>Sar</taxon>
        <taxon>Alveolata</taxon>
        <taxon>Ciliophora</taxon>
        <taxon>Intramacronucleata</taxon>
        <taxon>Oligohymenophorea</taxon>
        <taxon>Peniculida</taxon>
        <taxon>Parameciidae</taxon>
        <taxon>Paramecium</taxon>
    </lineage>
</organism>
<sequence length="155" mass="17451">MQVDQNQHFQSEMTPAPNDDLLSQVVYPPTRDQSMQVGSPNSKVTPPQQIVQHVPFRRQPKPEKPVNNPQLNQIIQQIDSNHPSIITCGYCQRQVQTVIKYEPGAGTYLIGGLLAIVGLWFGCCLIPCFIDDCKDVLHFCPSCQGKIAKKRFIFD</sequence>
<proteinExistence type="inferred from homology"/>
<evidence type="ECO:0000256" key="7">
    <source>
        <dbReference type="SAM" id="Phobius"/>
    </source>
</evidence>
<dbReference type="PROSITE" id="PS51837">
    <property type="entry name" value="LITAF"/>
    <property type="match status" value="1"/>
</dbReference>
<keyword evidence="7" id="KW-0812">Transmembrane</keyword>
<evidence type="ECO:0000256" key="1">
    <source>
        <dbReference type="ARBA" id="ARBA00004170"/>
    </source>
</evidence>
<evidence type="ECO:0000256" key="3">
    <source>
        <dbReference type="ARBA" id="ARBA00022723"/>
    </source>
</evidence>
<dbReference type="EMBL" id="CAJJDP010000069">
    <property type="protein sequence ID" value="CAD8177886.1"/>
    <property type="molecule type" value="Genomic_DNA"/>
</dbReference>
<evidence type="ECO:0000313" key="9">
    <source>
        <dbReference type="EMBL" id="CAD8177886.1"/>
    </source>
</evidence>
<keyword evidence="10" id="KW-1185">Reference proteome</keyword>
<keyword evidence="4" id="KW-0862">Zinc</keyword>
<gene>
    <name evidence="9" type="ORF">POCTA_138.1.T0700020</name>
</gene>
<dbReference type="SMART" id="SM00714">
    <property type="entry name" value="LITAF"/>
    <property type="match status" value="1"/>
</dbReference>
<keyword evidence="7" id="KW-1133">Transmembrane helix</keyword>
<dbReference type="PANTHER" id="PTHR23292">
    <property type="entry name" value="LIPOPOLYSACCHARIDE-INDUCED TUMOR NECROSIS FACTOR-ALPHA FACTOR"/>
    <property type="match status" value="1"/>
</dbReference>
<feature type="compositionally biased region" description="Polar residues" evidence="6">
    <location>
        <begin position="31"/>
        <end position="47"/>
    </location>
</feature>
<reference evidence="9" key="1">
    <citation type="submission" date="2021-01" db="EMBL/GenBank/DDBJ databases">
        <authorList>
            <consortium name="Genoscope - CEA"/>
            <person name="William W."/>
        </authorList>
    </citation>
    <scope>NUCLEOTIDE SEQUENCE</scope>
</reference>
<dbReference type="AlphaFoldDB" id="A0A8S1VTS9"/>
<evidence type="ECO:0000256" key="5">
    <source>
        <dbReference type="ARBA" id="ARBA00023136"/>
    </source>
</evidence>
<evidence type="ECO:0000259" key="8">
    <source>
        <dbReference type="PROSITE" id="PS51837"/>
    </source>
</evidence>
<keyword evidence="3" id="KW-0479">Metal-binding</keyword>
<evidence type="ECO:0000256" key="4">
    <source>
        <dbReference type="ARBA" id="ARBA00022833"/>
    </source>
</evidence>
<accession>A0A8S1VTS9</accession>
<dbReference type="Proteomes" id="UP000683925">
    <property type="component" value="Unassembled WGS sequence"/>
</dbReference>
<dbReference type="GO" id="GO:0008270">
    <property type="term" value="F:zinc ion binding"/>
    <property type="evidence" value="ECO:0007669"/>
    <property type="project" value="TreeGrafter"/>
</dbReference>
<protein>
    <recommendedName>
        <fullName evidence="8">LITAF domain-containing protein</fullName>
    </recommendedName>
</protein>
<dbReference type="GO" id="GO:0016020">
    <property type="term" value="C:membrane"/>
    <property type="evidence" value="ECO:0007669"/>
    <property type="project" value="UniProtKB-SubCell"/>
</dbReference>
<dbReference type="OrthoDB" id="4713066at2759"/>
<evidence type="ECO:0000256" key="2">
    <source>
        <dbReference type="ARBA" id="ARBA00005975"/>
    </source>
</evidence>
<comment type="caution">
    <text evidence="9">The sequence shown here is derived from an EMBL/GenBank/DDBJ whole genome shotgun (WGS) entry which is preliminary data.</text>
</comment>
<feature type="compositionally biased region" description="Polar residues" evidence="6">
    <location>
        <begin position="1"/>
        <end position="13"/>
    </location>
</feature>
<dbReference type="PANTHER" id="PTHR23292:SF6">
    <property type="entry name" value="FI16602P1-RELATED"/>
    <property type="match status" value="1"/>
</dbReference>
<feature type="transmembrane region" description="Helical" evidence="7">
    <location>
        <begin position="108"/>
        <end position="130"/>
    </location>
</feature>
<name>A0A8S1VTS9_PAROT</name>
<dbReference type="OMA" id="CFIDDCK"/>
<evidence type="ECO:0000256" key="6">
    <source>
        <dbReference type="SAM" id="MobiDB-lite"/>
    </source>
</evidence>
<dbReference type="Pfam" id="PF10601">
    <property type="entry name" value="zf-LITAF-like"/>
    <property type="match status" value="1"/>
</dbReference>
<evidence type="ECO:0000313" key="10">
    <source>
        <dbReference type="Proteomes" id="UP000683925"/>
    </source>
</evidence>
<comment type="subcellular location">
    <subcellularLocation>
        <location evidence="1">Membrane</location>
        <topology evidence="1">Peripheral membrane protein</topology>
    </subcellularLocation>
</comment>
<dbReference type="InterPro" id="IPR006629">
    <property type="entry name" value="LITAF"/>
</dbReference>
<feature type="region of interest" description="Disordered" evidence="6">
    <location>
        <begin position="1"/>
        <end position="47"/>
    </location>
</feature>
<comment type="similarity">
    <text evidence="2">Belongs to the CDIP1/LITAF family.</text>
</comment>